<evidence type="ECO:0000313" key="3">
    <source>
        <dbReference type="Proteomes" id="UP000001901"/>
    </source>
</evidence>
<keyword evidence="3" id="KW-1185">Reference proteome</keyword>
<dbReference type="OrthoDB" id="51675at2157"/>
<dbReference type="Proteomes" id="UP000001901">
    <property type="component" value="Chromosome"/>
</dbReference>
<protein>
    <recommendedName>
        <fullName evidence="4">Major facilitator superfamily (MFS) profile domain-containing protein</fullName>
    </recommendedName>
</protein>
<dbReference type="AlphaFoldDB" id="D2RH41"/>
<dbReference type="RefSeq" id="WP_012939952.1">
    <property type="nucleotide sequence ID" value="NC_013741.1"/>
</dbReference>
<reference evidence="2 3" key="1">
    <citation type="journal article" date="2010" name="Stand. Genomic Sci.">
        <title>Complete genome sequence of Archaeoglobus profundus type strain (AV18).</title>
        <authorList>
            <person name="von Jan M."/>
            <person name="Lapidus A."/>
            <person name="Del Rio T.G."/>
            <person name="Copeland A."/>
            <person name="Tice H."/>
            <person name="Cheng J.F."/>
            <person name="Lucas S."/>
            <person name="Chen F."/>
            <person name="Nolan M."/>
            <person name="Goodwin L."/>
            <person name="Han C."/>
            <person name="Pitluck S."/>
            <person name="Liolios K."/>
            <person name="Ivanova N."/>
            <person name="Mavromatis K."/>
            <person name="Ovchinnikova G."/>
            <person name="Chertkov O."/>
            <person name="Pati A."/>
            <person name="Chen A."/>
            <person name="Palaniappan K."/>
            <person name="Land M."/>
            <person name="Hauser L."/>
            <person name="Chang Y.J."/>
            <person name="Jeffries C.D."/>
            <person name="Saunders E."/>
            <person name="Brettin T."/>
            <person name="Detter J.C."/>
            <person name="Chain P."/>
            <person name="Eichinger K."/>
            <person name="Huber H."/>
            <person name="Spring S."/>
            <person name="Rohde M."/>
            <person name="Goker M."/>
            <person name="Wirth R."/>
            <person name="Woyke T."/>
            <person name="Bristow J."/>
            <person name="Eisen J.A."/>
            <person name="Markowitz V."/>
            <person name="Hugenholtz P."/>
            <person name="Kyrpides N.C."/>
            <person name="Klenk H.P."/>
        </authorList>
    </citation>
    <scope>NUCLEOTIDE SEQUENCE [LARGE SCALE GENOMIC DNA]</scope>
    <source>
        <strain evidence="3">DSM 5631 / JCM 9629 / NBRC 100127 / Av18</strain>
    </source>
</reference>
<dbReference type="KEGG" id="apo:Arcpr_0551"/>
<sequence>MLIEVIVFLLGVIYGFLNPGKEDRWKLFKRALVIGSVIGLILGLTFVFLLLPFGFHPLFPLVAIAGVFWMVILFVILTVYFAVIFIVGTFVGDLLESLRS</sequence>
<evidence type="ECO:0000313" key="2">
    <source>
        <dbReference type="EMBL" id="ADB57616.1"/>
    </source>
</evidence>
<evidence type="ECO:0000256" key="1">
    <source>
        <dbReference type="SAM" id="Phobius"/>
    </source>
</evidence>
<feature type="transmembrane region" description="Helical" evidence="1">
    <location>
        <begin position="61"/>
        <end position="91"/>
    </location>
</feature>
<keyword evidence="1" id="KW-1133">Transmembrane helix</keyword>
<dbReference type="HOGENOM" id="CLU_185768_0_0_2"/>
<dbReference type="GeneID" id="8739210"/>
<proteinExistence type="predicted"/>
<keyword evidence="1" id="KW-0812">Transmembrane</keyword>
<gene>
    <name evidence="2" type="ordered locus">Arcpr_0551</name>
</gene>
<organism evidence="2 3">
    <name type="scientific">Archaeoglobus profundus (strain DSM 5631 / JCM 9629 / NBRC 100127 / Av18)</name>
    <dbReference type="NCBI Taxonomy" id="572546"/>
    <lineage>
        <taxon>Archaea</taxon>
        <taxon>Methanobacteriati</taxon>
        <taxon>Methanobacteriota</taxon>
        <taxon>Archaeoglobi</taxon>
        <taxon>Archaeoglobales</taxon>
        <taxon>Archaeoglobaceae</taxon>
        <taxon>Archaeoglobus</taxon>
    </lineage>
</organism>
<feature type="transmembrane region" description="Helical" evidence="1">
    <location>
        <begin position="31"/>
        <end position="55"/>
    </location>
</feature>
<dbReference type="eggNOG" id="arCOG10388">
    <property type="taxonomic scope" value="Archaea"/>
</dbReference>
<keyword evidence="1" id="KW-0472">Membrane</keyword>
<dbReference type="PaxDb" id="572546-Arcpr_0551"/>
<evidence type="ECO:0008006" key="4">
    <source>
        <dbReference type="Google" id="ProtNLM"/>
    </source>
</evidence>
<accession>D2RH41</accession>
<name>D2RH41_ARCPA</name>
<dbReference type="EMBL" id="CP001857">
    <property type="protein sequence ID" value="ADB57616.1"/>
    <property type="molecule type" value="Genomic_DNA"/>
</dbReference>